<sequence length="430" mass="46817">MAPGISRPLCAQFSKCLQRQLAQGVTHKQGCLQTHLAAFSSSASRRGTVTEPDARLFKPLVVANKLLMGPGPSNAYPRVLAAQSLPLLGHLHKDFFEILDEVKAGIQYAFQTKNEWTFAVSATGMGAMETAAVNLLEIGDVALVGVNGFWGARLADIAERNGSVAKRIIKPMGQVLTLEEIEKGLKEHKPKVLFLTYGESSGGTAQPLAGVGDLCQKYGTLLMVDSVAILGGAPMFMDEWKIDVLYTGPQKVLSIPPSGSPISFSQRARDAIASRKTRVRSFYLDATELANYWGCDEGPRRYHHTVMVSCVYGLREGLAVMAEKGLEKSWAEHAACADLLYDGLDKLGLELLVQDKAIRNPCVTVIKVPEGVDWKKVADHAMENHLLEIAGGFGELAGKVWRVGVMGYNCTPEKVQKTLDVLKEALDLHW</sequence>
<dbReference type="InterPro" id="IPR000192">
    <property type="entry name" value="Aminotrans_V_dom"/>
</dbReference>
<dbReference type="CDD" id="cd06451">
    <property type="entry name" value="AGAT_like"/>
    <property type="match status" value="1"/>
</dbReference>
<name>A0A3S1HVV9_ELYCH</name>
<dbReference type="EC" id="2.6.1.44" evidence="3"/>
<dbReference type="Gene3D" id="3.40.640.10">
    <property type="entry name" value="Type I PLP-dependent aspartate aminotransferase-like (Major domain)"/>
    <property type="match status" value="1"/>
</dbReference>
<keyword evidence="6 8" id="KW-0663">Pyridoxal phosphate</keyword>
<dbReference type="STRING" id="188477.A0A3S1HVV9"/>
<dbReference type="Pfam" id="PF00266">
    <property type="entry name" value="Aminotran_5"/>
    <property type="match status" value="1"/>
</dbReference>
<dbReference type="InterPro" id="IPR015422">
    <property type="entry name" value="PyrdxlP-dep_Trfase_small"/>
</dbReference>
<dbReference type="InterPro" id="IPR024169">
    <property type="entry name" value="SP_NH2Trfase/AEP_transaminase"/>
</dbReference>
<feature type="binding site" evidence="7">
    <location>
        <position position="402"/>
    </location>
    <ligand>
        <name>substrate</name>
    </ligand>
</feature>
<comment type="cofactor">
    <cofactor evidence="1 8">
        <name>pyridoxal 5'-phosphate</name>
        <dbReference type="ChEBI" id="CHEBI:597326"/>
    </cofactor>
</comment>
<evidence type="ECO:0000256" key="5">
    <source>
        <dbReference type="ARBA" id="ARBA00022679"/>
    </source>
</evidence>
<evidence type="ECO:0000256" key="7">
    <source>
        <dbReference type="PIRSR" id="PIRSR000524-1"/>
    </source>
</evidence>
<evidence type="ECO:0000256" key="4">
    <source>
        <dbReference type="ARBA" id="ARBA00022576"/>
    </source>
</evidence>
<keyword evidence="4" id="KW-0032">Aminotransferase</keyword>
<evidence type="ECO:0000256" key="1">
    <source>
        <dbReference type="ARBA" id="ARBA00001933"/>
    </source>
</evidence>
<feature type="non-terminal residue" evidence="10">
    <location>
        <position position="430"/>
    </location>
</feature>
<dbReference type="GO" id="GO:0008453">
    <property type="term" value="F:alanine-glyoxylate transaminase activity"/>
    <property type="evidence" value="ECO:0007669"/>
    <property type="project" value="UniProtKB-EC"/>
</dbReference>
<organism evidence="10 11">
    <name type="scientific">Elysia chlorotica</name>
    <name type="common">Eastern emerald elysia</name>
    <name type="synonym">Sea slug</name>
    <dbReference type="NCBI Taxonomy" id="188477"/>
    <lineage>
        <taxon>Eukaryota</taxon>
        <taxon>Metazoa</taxon>
        <taxon>Spiralia</taxon>
        <taxon>Lophotrochozoa</taxon>
        <taxon>Mollusca</taxon>
        <taxon>Gastropoda</taxon>
        <taxon>Heterobranchia</taxon>
        <taxon>Euthyneura</taxon>
        <taxon>Panpulmonata</taxon>
        <taxon>Sacoglossa</taxon>
        <taxon>Placobranchoidea</taxon>
        <taxon>Plakobranchidae</taxon>
        <taxon>Elysia</taxon>
    </lineage>
</organism>
<evidence type="ECO:0000313" key="10">
    <source>
        <dbReference type="EMBL" id="RUS87128.1"/>
    </source>
</evidence>
<evidence type="ECO:0000256" key="2">
    <source>
        <dbReference type="ARBA" id="ARBA00009236"/>
    </source>
</evidence>
<comment type="caution">
    <text evidence="10">The sequence shown here is derived from an EMBL/GenBank/DDBJ whole genome shotgun (WGS) entry which is preliminary data.</text>
</comment>
<proteinExistence type="inferred from homology"/>
<dbReference type="OrthoDB" id="7403325at2759"/>
<dbReference type="EMBL" id="RQTK01000119">
    <property type="protein sequence ID" value="RUS87128.1"/>
    <property type="molecule type" value="Genomic_DNA"/>
</dbReference>
<dbReference type="AlphaFoldDB" id="A0A3S1HVV9"/>
<dbReference type="SUPFAM" id="SSF53383">
    <property type="entry name" value="PLP-dependent transferases"/>
    <property type="match status" value="1"/>
</dbReference>
<dbReference type="FunFam" id="3.40.640.10:FF:000027">
    <property type="entry name" value="Serine--pyruvate aminotransferase, mitochondrial"/>
    <property type="match status" value="1"/>
</dbReference>
<dbReference type="Gene3D" id="3.90.1150.10">
    <property type="entry name" value="Aspartate Aminotransferase, domain 1"/>
    <property type="match status" value="1"/>
</dbReference>
<accession>A0A3S1HVV9</accession>
<dbReference type="Proteomes" id="UP000271974">
    <property type="component" value="Unassembled WGS sequence"/>
</dbReference>
<evidence type="ECO:0000256" key="3">
    <source>
        <dbReference type="ARBA" id="ARBA00013049"/>
    </source>
</evidence>
<dbReference type="PIRSF" id="PIRSF000524">
    <property type="entry name" value="SPT"/>
    <property type="match status" value="1"/>
</dbReference>
<evidence type="ECO:0000259" key="9">
    <source>
        <dbReference type="Pfam" id="PF00266"/>
    </source>
</evidence>
<reference evidence="10 11" key="1">
    <citation type="submission" date="2019-01" db="EMBL/GenBank/DDBJ databases">
        <title>A draft genome assembly of the solar-powered sea slug Elysia chlorotica.</title>
        <authorList>
            <person name="Cai H."/>
            <person name="Li Q."/>
            <person name="Fang X."/>
            <person name="Li J."/>
            <person name="Curtis N.E."/>
            <person name="Altenburger A."/>
            <person name="Shibata T."/>
            <person name="Feng M."/>
            <person name="Maeda T."/>
            <person name="Schwartz J.A."/>
            <person name="Shigenobu S."/>
            <person name="Lundholm N."/>
            <person name="Nishiyama T."/>
            <person name="Yang H."/>
            <person name="Hasebe M."/>
            <person name="Li S."/>
            <person name="Pierce S.K."/>
            <person name="Wang J."/>
        </authorList>
    </citation>
    <scope>NUCLEOTIDE SEQUENCE [LARGE SCALE GENOMIC DNA]</scope>
    <source>
        <strain evidence="10">EC2010</strain>
        <tissue evidence="10">Whole organism of an adult</tissue>
    </source>
</reference>
<feature type="modified residue" description="N6-(pyridoxal phosphate)lysine" evidence="8">
    <location>
        <position position="251"/>
    </location>
</feature>
<dbReference type="InterPro" id="IPR015424">
    <property type="entry name" value="PyrdxlP-dep_Trfase"/>
</dbReference>
<dbReference type="GO" id="GO:0005777">
    <property type="term" value="C:peroxisome"/>
    <property type="evidence" value="ECO:0007669"/>
    <property type="project" value="TreeGrafter"/>
</dbReference>
<protein>
    <recommendedName>
        <fullName evidence="3">alanine--glyoxylate transaminase</fullName>
        <ecNumber evidence="3">2.6.1.44</ecNumber>
    </recommendedName>
</protein>
<keyword evidence="11" id="KW-1185">Reference proteome</keyword>
<evidence type="ECO:0000256" key="6">
    <source>
        <dbReference type="ARBA" id="ARBA00022898"/>
    </source>
</evidence>
<comment type="similarity">
    <text evidence="2">Belongs to the class-V pyridoxal-phosphate-dependent aminotransferase family.</text>
</comment>
<evidence type="ECO:0000313" key="11">
    <source>
        <dbReference type="Proteomes" id="UP000271974"/>
    </source>
</evidence>
<gene>
    <name evidence="10" type="ORF">EGW08_005128</name>
</gene>
<feature type="domain" description="Aminotransferase class V" evidence="9">
    <location>
        <begin position="89"/>
        <end position="379"/>
    </location>
</feature>
<dbReference type="GO" id="GO:0004760">
    <property type="term" value="F:L-serine-pyruvate transaminase activity"/>
    <property type="evidence" value="ECO:0007669"/>
    <property type="project" value="TreeGrafter"/>
</dbReference>
<dbReference type="FunFam" id="3.90.1150.10:FF:000039">
    <property type="entry name" value="Serine--pyruvate aminotransferase"/>
    <property type="match status" value="1"/>
</dbReference>
<keyword evidence="5" id="KW-0808">Transferase</keyword>
<evidence type="ECO:0000256" key="8">
    <source>
        <dbReference type="PIRSR" id="PIRSR000524-50"/>
    </source>
</evidence>
<dbReference type="GO" id="GO:0019265">
    <property type="term" value="P:glycine biosynthetic process, by transamination of glyoxylate"/>
    <property type="evidence" value="ECO:0007669"/>
    <property type="project" value="TreeGrafter"/>
</dbReference>
<dbReference type="PANTHER" id="PTHR21152:SF40">
    <property type="entry name" value="ALANINE--GLYOXYLATE AMINOTRANSFERASE"/>
    <property type="match status" value="1"/>
</dbReference>
<dbReference type="PANTHER" id="PTHR21152">
    <property type="entry name" value="AMINOTRANSFERASE CLASS V"/>
    <property type="match status" value="1"/>
</dbReference>
<dbReference type="InterPro" id="IPR015421">
    <property type="entry name" value="PyrdxlP-dep_Trfase_major"/>
</dbReference>